<feature type="transmembrane region" description="Helical" evidence="9">
    <location>
        <begin position="319"/>
        <end position="336"/>
    </location>
</feature>
<keyword evidence="5 9" id="KW-1133">Transmembrane helix</keyword>
<comment type="subcellular location">
    <subcellularLocation>
        <location evidence="1">Membrane</location>
        <topology evidence="1">Multi-pass membrane protein</topology>
    </subcellularLocation>
</comment>
<dbReference type="InterPro" id="IPR020846">
    <property type="entry name" value="MFS_dom"/>
</dbReference>
<evidence type="ECO:0000256" key="5">
    <source>
        <dbReference type="ARBA" id="ARBA00022989"/>
    </source>
</evidence>
<evidence type="ECO:0000313" key="11">
    <source>
        <dbReference type="EMBL" id="KAL1590956.1"/>
    </source>
</evidence>
<evidence type="ECO:0000256" key="9">
    <source>
        <dbReference type="SAM" id="Phobius"/>
    </source>
</evidence>
<dbReference type="RefSeq" id="XP_069234061.1">
    <property type="nucleotide sequence ID" value="XM_069369004.1"/>
</dbReference>
<dbReference type="PANTHER" id="PTHR48022">
    <property type="entry name" value="PLASTIDIC GLUCOSE TRANSPORTER 4"/>
    <property type="match status" value="1"/>
</dbReference>
<dbReference type="Gene3D" id="1.20.1250.20">
    <property type="entry name" value="MFS general substrate transporter like domains"/>
    <property type="match status" value="1"/>
</dbReference>
<dbReference type="InterPro" id="IPR050360">
    <property type="entry name" value="MFS_Sugar_Transporters"/>
</dbReference>
<feature type="region of interest" description="Disordered" evidence="8">
    <location>
        <begin position="99"/>
        <end position="119"/>
    </location>
</feature>
<protein>
    <recommendedName>
        <fullName evidence="10">Major facilitator superfamily (MFS) profile domain-containing protein</fullName>
    </recommendedName>
</protein>
<keyword evidence="3 7" id="KW-0813">Transport</keyword>
<sequence length="648" mass="72148">MPRARTALSSTNARNKKTPLRPKPSQVEVNSLHASSKAWEGCLSRGAVVSGSGRCIALAEVTARARARLRNPFMTRQALLPSSRFHLLRYFSPLPPTSNLTTSSVQRNTTKMSSTGVEPKRNDVEVEALEEKNTLHSDVLVNKDLMSNAFEGENAEHQETVWEAIKSHKMACMWAFIMCFTIVMESFDMFLNGNFVALPHFKEKYGVLISEPGEDPVYAIETKWQSSLFQAGQCGAFVGVFLAGPITTWLGYRWTTILGLVLMNATIFISFFADSLEVLVIGQAFEGVPWGIFIANSPAYASEVVPLALRSVCTATLQMSWSIGGILVAGVCYAYNQRLDEWAWRMPLALQWIFPTPLLVLLFFAPESPWWLTRKGRRDEALRSIERLGDKHDSQDKLAMIERTVEIEAKLGGNPTLLDLFKGTDLRRTIITCLMYASQNFAGNLIANQATFFFEQAGMDTNFSFQLGLINSCLGLIANIGSWFLTAWCGRRTIYLWGTAVNVTFLILLGICASIQQNSATNYAQAVFGVLISFVYAGAMGPISYSIIAEASSVRLRALSTGVGRGAYYVAEIPMIFLASQMLNPTGWNMAGKCGYVWGGTALVCWVSAYFFLPEFKHRSYRELDILFNRRVPARKFKSTVIDVRENE</sequence>
<evidence type="ECO:0000256" key="1">
    <source>
        <dbReference type="ARBA" id="ARBA00004141"/>
    </source>
</evidence>
<evidence type="ECO:0000256" key="6">
    <source>
        <dbReference type="ARBA" id="ARBA00023136"/>
    </source>
</evidence>
<dbReference type="AlphaFoldDB" id="A0AB34L3G0"/>
<keyword evidence="12" id="KW-1185">Reference proteome</keyword>
<feature type="transmembrane region" description="Helical" evidence="9">
    <location>
        <begin position="566"/>
        <end position="583"/>
    </location>
</feature>
<dbReference type="PROSITE" id="PS50850">
    <property type="entry name" value="MFS"/>
    <property type="match status" value="1"/>
</dbReference>
<feature type="transmembrane region" description="Helical" evidence="9">
    <location>
        <begin position="463"/>
        <end position="487"/>
    </location>
</feature>
<dbReference type="InterPro" id="IPR003663">
    <property type="entry name" value="Sugar/inositol_transpt"/>
</dbReference>
<feature type="transmembrane region" description="Helical" evidence="9">
    <location>
        <begin position="254"/>
        <end position="273"/>
    </location>
</feature>
<dbReference type="Proteomes" id="UP000803884">
    <property type="component" value="Unassembled WGS sequence"/>
</dbReference>
<feature type="domain" description="Major facilitator superfamily (MFS) profile" evidence="10">
    <location>
        <begin position="174"/>
        <end position="617"/>
    </location>
</feature>
<feature type="transmembrane region" description="Helical" evidence="9">
    <location>
        <begin position="348"/>
        <end position="365"/>
    </location>
</feature>
<dbReference type="FunFam" id="1.20.1250.20:FF:000078">
    <property type="entry name" value="MFS maltose transporter, putative"/>
    <property type="match status" value="1"/>
</dbReference>
<evidence type="ECO:0000313" key="12">
    <source>
        <dbReference type="Proteomes" id="UP000803884"/>
    </source>
</evidence>
<evidence type="ECO:0000256" key="3">
    <source>
        <dbReference type="ARBA" id="ARBA00022448"/>
    </source>
</evidence>
<dbReference type="PROSITE" id="PS00217">
    <property type="entry name" value="SUGAR_TRANSPORT_2"/>
    <property type="match status" value="1"/>
</dbReference>
<evidence type="ECO:0000256" key="8">
    <source>
        <dbReference type="SAM" id="MobiDB-lite"/>
    </source>
</evidence>
<dbReference type="GO" id="GO:0005351">
    <property type="term" value="F:carbohydrate:proton symporter activity"/>
    <property type="evidence" value="ECO:0007669"/>
    <property type="project" value="TreeGrafter"/>
</dbReference>
<comment type="caution">
    <text evidence="11">The sequence shown here is derived from an EMBL/GenBank/DDBJ whole genome shotgun (WGS) entry which is preliminary data.</text>
</comment>
<dbReference type="GeneID" id="96001842"/>
<dbReference type="PANTHER" id="PTHR48022:SF57">
    <property type="entry name" value="MALTOSE TRANSPORTER, PUTATIVE (AFU_ORTHOLOGUE AFUA_4G00150)-RELATED"/>
    <property type="match status" value="1"/>
</dbReference>
<evidence type="ECO:0000256" key="2">
    <source>
        <dbReference type="ARBA" id="ARBA00010992"/>
    </source>
</evidence>
<comment type="similarity">
    <text evidence="2 7">Belongs to the major facilitator superfamily. Sugar transporter (TC 2.A.1.1) family.</text>
</comment>
<proteinExistence type="inferred from homology"/>
<evidence type="ECO:0000259" key="10">
    <source>
        <dbReference type="PROSITE" id="PS50850"/>
    </source>
</evidence>
<gene>
    <name evidence="11" type="ORF">WHR41_00398</name>
</gene>
<accession>A0AB34L3G0</accession>
<feature type="transmembrane region" description="Helical" evidence="9">
    <location>
        <begin position="494"/>
        <end position="517"/>
    </location>
</feature>
<keyword evidence="4 9" id="KW-0812">Transmembrane</keyword>
<dbReference type="Pfam" id="PF00083">
    <property type="entry name" value="Sugar_tr"/>
    <property type="match status" value="1"/>
</dbReference>
<dbReference type="InterPro" id="IPR005829">
    <property type="entry name" value="Sugar_transporter_CS"/>
</dbReference>
<dbReference type="EMBL" id="JAAQHG020000001">
    <property type="protein sequence ID" value="KAL1590956.1"/>
    <property type="molecule type" value="Genomic_DNA"/>
</dbReference>
<dbReference type="InterPro" id="IPR036259">
    <property type="entry name" value="MFS_trans_sf"/>
</dbReference>
<keyword evidence="6 9" id="KW-0472">Membrane</keyword>
<evidence type="ECO:0000256" key="4">
    <source>
        <dbReference type="ARBA" id="ARBA00022692"/>
    </source>
</evidence>
<feature type="compositionally biased region" description="Polar residues" evidence="8">
    <location>
        <begin position="99"/>
        <end position="116"/>
    </location>
</feature>
<feature type="transmembrane region" description="Helical" evidence="9">
    <location>
        <begin position="523"/>
        <end position="545"/>
    </location>
</feature>
<feature type="transmembrane region" description="Helical" evidence="9">
    <location>
        <begin position="171"/>
        <end position="191"/>
    </location>
</feature>
<reference evidence="11 12" key="1">
    <citation type="journal article" date="2020" name="Microbiol. Resour. Announc.">
        <title>Draft Genome Sequence of a Cladosporium Species Isolated from the Mesophotic Ascidian Didemnum maculosum.</title>
        <authorList>
            <person name="Gioti A."/>
            <person name="Siaperas R."/>
            <person name="Nikolaivits E."/>
            <person name="Le Goff G."/>
            <person name="Ouazzani J."/>
            <person name="Kotoulas G."/>
            <person name="Topakas E."/>
        </authorList>
    </citation>
    <scope>NUCLEOTIDE SEQUENCE [LARGE SCALE GENOMIC DNA]</scope>
    <source>
        <strain evidence="11 12">TM138-S3</strain>
    </source>
</reference>
<dbReference type="SUPFAM" id="SSF103473">
    <property type="entry name" value="MFS general substrate transporter"/>
    <property type="match status" value="1"/>
</dbReference>
<evidence type="ECO:0000256" key="7">
    <source>
        <dbReference type="RuleBase" id="RU003346"/>
    </source>
</evidence>
<dbReference type="InterPro" id="IPR005828">
    <property type="entry name" value="MFS_sugar_transport-like"/>
</dbReference>
<name>A0AB34L3G0_9PEZI</name>
<dbReference type="GO" id="GO:0016020">
    <property type="term" value="C:membrane"/>
    <property type="evidence" value="ECO:0007669"/>
    <property type="project" value="UniProtKB-SubCell"/>
</dbReference>
<feature type="region of interest" description="Disordered" evidence="8">
    <location>
        <begin position="1"/>
        <end position="27"/>
    </location>
</feature>
<dbReference type="NCBIfam" id="TIGR00879">
    <property type="entry name" value="SP"/>
    <property type="match status" value="1"/>
</dbReference>
<feature type="transmembrane region" description="Helical" evidence="9">
    <location>
        <begin position="595"/>
        <end position="613"/>
    </location>
</feature>
<organism evidence="11 12">
    <name type="scientific">Cladosporium halotolerans</name>
    <dbReference type="NCBI Taxonomy" id="1052096"/>
    <lineage>
        <taxon>Eukaryota</taxon>
        <taxon>Fungi</taxon>
        <taxon>Dikarya</taxon>
        <taxon>Ascomycota</taxon>
        <taxon>Pezizomycotina</taxon>
        <taxon>Dothideomycetes</taxon>
        <taxon>Dothideomycetidae</taxon>
        <taxon>Cladosporiales</taxon>
        <taxon>Cladosporiaceae</taxon>
        <taxon>Cladosporium</taxon>
    </lineage>
</organism>